<dbReference type="SUPFAM" id="SSF56655">
    <property type="entry name" value="Carbohydrate phosphatase"/>
    <property type="match status" value="1"/>
</dbReference>
<dbReference type="PANTHER" id="PTHR43200">
    <property type="entry name" value="PHOSPHATASE"/>
    <property type="match status" value="1"/>
</dbReference>
<dbReference type="InterPro" id="IPR051090">
    <property type="entry name" value="Inositol_monoP_superfamily"/>
</dbReference>
<evidence type="ECO:0000313" key="12">
    <source>
        <dbReference type="EMBL" id="ANB14869.1"/>
    </source>
</evidence>
<keyword evidence="6 10" id="KW-0460">Magnesium</keyword>
<dbReference type="PANTHER" id="PTHR43200:SF6">
    <property type="entry name" value="3'(2'),5'-BISPHOSPHATE NUCLEOTIDASE"/>
    <property type="match status" value="1"/>
</dbReference>
<dbReference type="GO" id="GO:0004441">
    <property type="term" value="F:inositol-1,4-bisphosphate 1-phosphatase activity"/>
    <property type="evidence" value="ECO:0007669"/>
    <property type="project" value="EnsemblFungi"/>
</dbReference>
<feature type="binding site" evidence="10">
    <location>
        <position position="133"/>
    </location>
    <ligand>
        <name>Mg(2+)</name>
        <dbReference type="ChEBI" id="CHEBI:18420"/>
        <label>1</label>
        <note>catalytic</note>
    </ligand>
</feature>
<dbReference type="GO" id="GO:0052829">
    <property type="term" value="F:inositol-1,3,4-trisphosphate 1-phosphatase activity"/>
    <property type="evidence" value="ECO:0007669"/>
    <property type="project" value="EnsemblFungi"/>
</dbReference>
<dbReference type="PROSITE" id="PS00630">
    <property type="entry name" value="IMP_2"/>
    <property type="match status" value="1"/>
</dbReference>
<comment type="catalytic activity">
    <reaction evidence="7">
        <text>adenosine 2',5'-bisphosphate + H2O = AMP + phosphate</text>
        <dbReference type="Rhea" id="RHEA:77643"/>
        <dbReference type="ChEBI" id="CHEBI:15377"/>
        <dbReference type="ChEBI" id="CHEBI:43474"/>
        <dbReference type="ChEBI" id="CHEBI:194156"/>
        <dbReference type="ChEBI" id="CHEBI:456215"/>
        <dbReference type="EC" id="3.1.3.7"/>
    </reaction>
    <physiologicalReaction direction="left-to-right" evidence="7">
        <dbReference type="Rhea" id="RHEA:77644"/>
    </physiologicalReaction>
</comment>
<reference evidence="12 13" key="1">
    <citation type="submission" date="2016-02" db="EMBL/GenBank/DDBJ databases">
        <title>Complete genome sequence and transcriptome regulation of the pentose utilising yeast Sugiyamaella lignohabitans.</title>
        <authorList>
            <person name="Bellasio M."/>
            <person name="Peymann A."/>
            <person name="Valli M."/>
            <person name="Sipitzky M."/>
            <person name="Graf A."/>
            <person name="Sauer M."/>
            <person name="Marx H."/>
            <person name="Mattanovich D."/>
        </authorList>
    </citation>
    <scope>NUCLEOTIDE SEQUENCE [LARGE SCALE GENOMIC DNA]</scope>
    <source>
        <strain evidence="12 13">CBS 10342</strain>
    </source>
</reference>
<keyword evidence="5 11" id="KW-0378">Hydrolase</keyword>
<feature type="binding site" evidence="10">
    <location>
        <position position="134"/>
    </location>
    <ligand>
        <name>Mg(2+)</name>
        <dbReference type="ChEBI" id="CHEBI:18420"/>
        <label>1</label>
        <note>catalytic</note>
    </ligand>
</feature>
<dbReference type="GO" id="GO:0008441">
    <property type="term" value="F:3'(2'),5'-bisphosphate nucleotidase activity"/>
    <property type="evidence" value="ECO:0007669"/>
    <property type="project" value="UniProtKB-UniRule"/>
</dbReference>
<dbReference type="GO" id="GO:0016078">
    <property type="term" value="P:tRNA decay"/>
    <property type="evidence" value="ECO:0007669"/>
    <property type="project" value="UniProtKB-ARBA"/>
</dbReference>
<dbReference type="GO" id="GO:0046872">
    <property type="term" value="F:metal ion binding"/>
    <property type="evidence" value="ECO:0007669"/>
    <property type="project" value="UniProtKB-UniRule"/>
</dbReference>
<dbReference type="OrthoDB" id="411145at2759"/>
<evidence type="ECO:0000313" key="13">
    <source>
        <dbReference type="Proteomes" id="UP000189580"/>
    </source>
</evidence>
<evidence type="ECO:0000256" key="10">
    <source>
        <dbReference type="PIRSR" id="PIRSR600760-2"/>
    </source>
</evidence>
<comment type="cofactor">
    <cofactor evidence="1 10 11">
        <name>Mg(2+)</name>
        <dbReference type="ChEBI" id="CHEBI:18420"/>
    </cofactor>
</comment>
<dbReference type="NCBIfam" id="TIGR01330">
    <property type="entry name" value="bisphos_HAL2"/>
    <property type="match status" value="1"/>
</dbReference>
<comment type="function">
    <text evidence="11">Converts adenosine 3'-phosphate 5'-phosphosulfate (PAPS) to adenosine 5'-phosphosulfate (APS) and 3'(2')-phosphoadenosine 5'-phosphate (PAP) to AMP.</text>
</comment>
<evidence type="ECO:0000256" key="5">
    <source>
        <dbReference type="ARBA" id="ARBA00022801"/>
    </source>
</evidence>
<dbReference type="GO" id="GO:0046854">
    <property type="term" value="P:phosphatidylinositol phosphate biosynthetic process"/>
    <property type="evidence" value="ECO:0007669"/>
    <property type="project" value="InterPro"/>
</dbReference>
<dbReference type="InterPro" id="IPR020550">
    <property type="entry name" value="Inositol_monophosphatase_CS"/>
</dbReference>
<dbReference type="GO" id="GO:0000103">
    <property type="term" value="P:sulfate assimilation"/>
    <property type="evidence" value="ECO:0007669"/>
    <property type="project" value="EnsemblFungi"/>
</dbReference>
<evidence type="ECO:0000256" key="2">
    <source>
        <dbReference type="ARBA" id="ARBA00009759"/>
    </source>
</evidence>
<dbReference type="EC" id="3.1.3.7" evidence="3 11"/>
<dbReference type="GeneID" id="30034398"/>
<dbReference type="KEGG" id="slb:AWJ20_2482"/>
<comment type="similarity">
    <text evidence="2 11">Belongs to the inositol monophosphatase superfamily.</text>
</comment>
<dbReference type="FunFam" id="3.40.190.80:FF:000003">
    <property type="entry name" value="PAP-specific phosphatase HAL2-like"/>
    <property type="match status" value="1"/>
</dbReference>
<gene>
    <name evidence="12" type="primary">MET22</name>
    <name evidence="12" type="ORF">AWJ20_2482</name>
</gene>
<dbReference type="EMBL" id="CP014503">
    <property type="protein sequence ID" value="ANB14869.1"/>
    <property type="molecule type" value="Genomic_DNA"/>
</dbReference>
<comment type="catalytic activity">
    <reaction evidence="8">
        <text>adenosine 3',5'-bisphosphate + H2O = AMP + phosphate</text>
        <dbReference type="Rhea" id="RHEA:10040"/>
        <dbReference type="ChEBI" id="CHEBI:15377"/>
        <dbReference type="ChEBI" id="CHEBI:43474"/>
        <dbReference type="ChEBI" id="CHEBI:58343"/>
        <dbReference type="ChEBI" id="CHEBI:456215"/>
        <dbReference type="EC" id="3.1.3.7"/>
    </reaction>
    <physiologicalReaction direction="left-to-right" evidence="8">
        <dbReference type="Rhea" id="RHEA:10041"/>
    </physiologicalReaction>
</comment>
<dbReference type="GO" id="GO:0043647">
    <property type="term" value="P:inositol phosphate metabolic process"/>
    <property type="evidence" value="ECO:0007669"/>
    <property type="project" value="UniProtKB-UniRule"/>
</dbReference>
<proteinExistence type="inferred from homology"/>
<keyword evidence="4 10" id="KW-0479">Metal-binding</keyword>
<dbReference type="InterPro" id="IPR000760">
    <property type="entry name" value="Inositol_monophosphatase-like"/>
</dbReference>
<dbReference type="Gene3D" id="3.30.540.10">
    <property type="entry name" value="Fructose-1,6-Bisphosphatase, subunit A, domain 1"/>
    <property type="match status" value="1"/>
</dbReference>
<evidence type="ECO:0000256" key="9">
    <source>
        <dbReference type="ARBA" id="ARBA00044484"/>
    </source>
</evidence>
<evidence type="ECO:0000256" key="8">
    <source>
        <dbReference type="ARBA" id="ARBA00044479"/>
    </source>
</evidence>
<dbReference type="Pfam" id="PF00459">
    <property type="entry name" value="Inositol_P"/>
    <property type="match status" value="1"/>
</dbReference>
<evidence type="ECO:0000256" key="4">
    <source>
        <dbReference type="ARBA" id="ARBA00022723"/>
    </source>
</evidence>
<dbReference type="InterPro" id="IPR006239">
    <property type="entry name" value="DPNP"/>
</dbReference>
<evidence type="ECO:0000256" key="1">
    <source>
        <dbReference type="ARBA" id="ARBA00001946"/>
    </source>
</evidence>
<keyword evidence="13" id="KW-1185">Reference proteome</keyword>
<dbReference type="RefSeq" id="XP_018737346.1">
    <property type="nucleotide sequence ID" value="XM_018879428.1"/>
</dbReference>
<evidence type="ECO:0000256" key="6">
    <source>
        <dbReference type="ARBA" id="ARBA00022842"/>
    </source>
</evidence>
<sequence length="355" mass="37120">MGLFSVEKRIAQLAVQRASRLTAAVAARNSLSSITKSDDSPVTVADFGAQAIIISAIRHAFPKDEVVGEEDGAKLRADAGLRENVWKLVQDASNDSFASEIGQLKSADEMIDAIDHGNSEGGNSGRIWALDPIDGTKGFLRRGQYAVCLALMVDGKVQVGVIGCPNLPLQVGQSSAPAAGEVAGESGSEGNGALFTAVRGEGAFVSPLFSAATESNTKQIHFNAITSTANATFCESVESGHSAHDTQAAIASALGITKPPVRMDSQAKYCSIARGDGDIYLRLPVSSTYQEKIWDHAAGNVLVHEAGGRVTDMFGKELDFGVGRTLRDNKGVIAASAAIHSDVLKAVHQVVNSSN</sequence>
<feature type="binding site" evidence="10">
    <location>
        <position position="295"/>
    </location>
    <ligand>
        <name>Mg(2+)</name>
        <dbReference type="ChEBI" id="CHEBI:18420"/>
        <label>1</label>
        <note>catalytic</note>
    </ligand>
</feature>
<organism evidence="12 13">
    <name type="scientific">Sugiyamaella lignohabitans</name>
    <dbReference type="NCBI Taxonomy" id="796027"/>
    <lineage>
        <taxon>Eukaryota</taxon>
        <taxon>Fungi</taxon>
        <taxon>Dikarya</taxon>
        <taxon>Ascomycota</taxon>
        <taxon>Saccharomycotina</taxon>
        <taxon>Dipodascomycetes</taxon>
        <taxon>Dipodascales</taxon>
        <taxon>Trichomonascaceae</taxon>
        <taxon>Sugiyamaella</taxon>
    </lineage>
</organism>
<feature type="binding site" evidence="10">
    <location>
        <position position="131"/>
    </location>
    <ligand>
        <name>Mg(2+)</name>
        <dbReference type="ChEBI" id="CHEBI:18420"/>
        <label>1</label>
        <note>catalytic</note>
    </ligand>
</feature>
<evidence type="ECO:0000256" key="3">
    <source>
        <dbReference type="ARBA" id="ARBA00012633"/>
    </source>
</evidence>
<dbReference type="FunFam" id="3.30.540.10:FF:000015">
    <property type="entry name" value="3',5'-bisphosphate nucleotidase"/>
    <property type="match status" value="1"/>
</dbReference>
<dbReference type="AlphaFoldDB" id="A0A167F5T8"/>
<comment type="catalytic activity">
    <reaction evidence="9">
        <text>3'-phosphoadenylyl sulfate + H2O = adenosine 5'-phosphosulfate + phosphate</text>
        <dbReference type="Rhea" id="RHEA:77639"/>
        <dbReference type="ChEBI" id="CHEBI:15377"/>
        <dbReference type="ChEBI" id="CHEBI:43474"/>
        <dbReference type="ChEBI" id="CHEBI:58243"/>
        <dbReference type="ChEBI" id="CHEBI:58339"/>
        <dbReference type="EC" id="3.1.3.7"/>
    </reaction>
    <physiologicalReaction direction="left-to-right" evidence="9">
        <dbReference type="Rhea" id="RHEA:77640"/>
    </physiologicalReaction>
</comment>
<dbReference type="CDD" id="cd01517">
    <property type="entry name" value="PAP_phosphatase"/>
    <property type="match status" value="1"/>
</dbReference>
<dbReference type="Proteomes" id="UP000189580">
    <property type="component" value="Chromosome b"/>
</dbReference>
<evidence type="ECO:0000256" key="11">
    <source>
        <dbReference type="RuleBase" id="RU368076"/>
    </source>
</evidence>
<dbReference type="Gene3D" id="3.40.190.80">
    <property type="match status" value="1"/>
</dbReference>
<accession>A0A167F5T8</accession>
<name>A0A167F5T8_9ASCO</name>
<dbReference type="InterPro" id="IPR020583">
    <property type="entry name" value="Inositol_monoP_metal-BS"/>
</dbReference>
<dbReference type="PROSITE" id="PS00629">
    <property type="entry name" value="IMP_1"/>
    <property type="match status" value="1"/>
</dbReference>
<feature type="binding site" evidence="10">
    <location>
        <position position="69"/>
    </location>
    <ligand>
        <name>Mg(2+)</name>
        <dbReference type="ChEBI" id="CHEBI:18420"/>
        <label>1</label>
        <note>catalytic</note>
    </ligand>
</feature>
<evidence type="ECO:0000256" key="7">
    <source>
        <dbReference type="ARBA" id="ARBA00044466"/>
    </source>
</evidence>
<protein>
    <recommendedName>
        <fullName evidence="3 11">3'(2'),5'-bisphosphate nucleotidase</fullName>
        <ecNumber evidence="3 11">3.1.3.7</ecNumber>
    </recommendedName>
</protein>